<dbReference type="EMBL" id="KN846956">
    <property type="protein sequence ID" value="KIW73535.1"/>
    <property type="molecule type" value="Genomic_DNA"/>
</dbReference>
<protein>
    <submittedName>
        <fullName evidence="1">Uncharacterized protein</fullName>
    </submittedName>
</protein>
<gene>
    <name evidence="1" type="ORF">PV04_01646</name>
</gene>
<evidence type="ECO:0000313" key="2">
    <source>
        <dbReference type="Proteomes" id="UP000054266"/>
    </source>
</evidence>
<reference evidence="1 2" key="1">
    <citation type="submission" date="2015-01" db="EMBL/GenBank/DDBJ databases">
        <title>The Genome Sequence of Capronia semiimmersa CBS27337.</title>
        <authorList>
            <consortium name="The Broad Institute Genomics Platform"/>
            <person name="Cuomo C."/>
            <person name="de Hoog S."/>
            <person name="Gorbushina A."/>
            <person name="Stielow B."/>
            <person name="Teixiera M."/>
            <person name="Abouelleil A."/>
            <person name="Chapman S.B."/>
            <person name="Priest M."/>
            <person name="Young S.K."/>
            <person name="Wortman J."/>
            <person name="Nusbaum C."/>
            <person name="Birren B."/>
        </authorList>
    </citation>
    <scope>NUCLEOTIDE SEQUENCE [LARGE SCALE GENOMIC DNA]</scope>
    <source>
        <strain evidence="1 2">CBS 27337</strain>
    </source>
</reference>
<dbReference type="Proteomes" id="UP000054266">
    <property type="component" value="Unassembled WGS sequence"/>
</dbReference>
<dbReference type="AlphaFoldDB" id="A0A0D2G440"/>
<proteinExistence type="predicted"/>
<evidence type="ECO:0000313" key="1">
    <source>
        <dbReference type="EMBL" id="KIW73535.1"/>
    </source>
</evidence>
<name>A0A0D2G440_9EURO</name>
<sequence length="101" mass="11176">MGNPHALFAGYSVHRPIHPLSWSQGFTMIFAEDDRNLFLDGFYRGAGSQDSCVQALARVHGPKWTDESVLGAVPQNTGLTRLTPLEHQDVTVDRPSRILSD</sequence>
<dbReference type="HOGENOM" id="CLU_2291348_0_0_1"/>
<organism evidence="1 2">
    <name type="scientific">Phialophora macrospora</name>
    <dbReference type="NCBI Taxonomy" id="1851006"/>
    <lineage>
        <taxon>Eukaryota</taxon>
        <taxon>Fungi</taxon>
        <taxon>Dikarya</taxon>
        <taxon>Ascomycota</taxon>
        <taxon>Pezizomycotina</taxon>
        <taxon>Eurotiomycetes</taxon>
        <taxon>Chaetothyriomycetidae</taxon>
        <taxon>Chaetothyriales</taxon>
        <taxon>Herpotrichiellaceae</taxon>
        <taxon>Phialophora</taxon>
    </lineage>
</organism>
<keyword evidence="2" id="KW-1185">Reference proteome</keyword>
<accession>A0A0D2G440</accession>